<dbReference type="PANTHER" id="PTHR32071">
    <property type="entry name" value="TRANSCRIPTIONAL REGULATORY PROTEIN"/>
    <property type="match status" value="1"/>
</dbReference>
<keyword evidence="1" id="KW-0547">Nucleotide-binding</keyword>
<feature type="domain" description="Response regulatory" evidence="8">
    <location>
        <begin position="6"/>
        <end position="120"/>
    </location>
</feature>
<dbReference type="InterPro" id="IPR002197">
    <property type="entry name" value="HTH_Fis"/>
</dbReference>
<dbReference type="InterPro" id="IPR002078">
    <property type="entry name" value="Sigma_54_int"/>
</dbReference>
<dbReference type="SMART" id="SM00382">
    <property type="entry name" value="AAA"/>
    <property type="match status" value="1"/>
</dbReference>
<dbReference type="InterPro" id="IPR058031">
    <property type="entry name" value="AAA_lid_NorR"/>
</dbReference>
<dbReference type="Pfam" id="PF00072">
    <property type="entry name" value="Response_reg"/>
    <property type="match status" value="1"/>
</dbReference>
<dbReference type="Pfam" id="PF25601">
    <property type="entry name" value="AAA_lid_14"/>
    <property type="match status" value="1"/>
</dbReference>
<keyword evidence="2" id="KW-0067">ATP-binding</keyword>
<evidence type="ECO:0000256" key="6">
    <source>
        <dbReference type="PROSITE-ProRule" id="PRU00169"/>
    </source>
</evidence>
<keyword evidence="4" id="KW-0238">DNA-binding</keyword>
<evidence type="ECO:0000259" key="8">
    <source>
        <dbReference type="PROSITE" id="PS50110"/>
    </source>
</evidence>
<evidence type="ECO:0000256" key="2">
    <source>
        <dbReference type="ARBA" id="ARBA00022840"/>
    </source>
</evidence>
<keyword evidence="10" id="KW-1185">Reference proteome</keyword>
<dbReference type="Proteomes" id="UP000292423">
    <property type="component" value="Unassembled WGS sequence"/>
</dbReference>
<comment type="caution">
    <text evidence="9">The sequence shown here is derived from an EMBL/GenBank/DDBJ whole genome shotgun (WGS) entry which is preliminary data.</text>
</comment>
<dbReference type="PROSITE" id="PS00676">
    <property type="entry name" value="SIGMA54_INTERACT_2"/>
    <property type="match status" value="1"/>
</dbReference>
<dbReference type="Gene3D" id="1.10.8.60">
    <property type="match status" value="1"/>
</dbReference>
<evidence type="ECO:0000313" key="9">
    <source>
        <dbReference type="EMBL" id="RZU47478.1"/>
    </source>
</evidence>
<dbReference type="EMBL" id="SHKX01000010">
    <property type="protein sequence ID" value="RZU47478.1"/>
    <property type="molecule type" value="Genomic_DNA"/>
</dbReference>
<dbReference type="PROSITE" id="PS50045">
    <property type="entry name" value="SIGMA54_INTERACT_4"/>
    <property type="match status" value="1"/>
</dbReference>
<dbReference type="InterPro" id="IPR009057">
    <property type="entry name" value="Homeodomain-like_sf"/>
</dbReference>
<dbReference type="GO" id="GO:0006355">
    <property type="term" value="P:regulation of DNA-templated transcription"/>
    <property type="evidence" value="ECO:0007669"/>
    <property type="project" value="InterPro"/>
</dbReference>
<dbReference type="Gene3D" id="1.10.10.60">
    <property type="entry name" value="Homeodomain-like"/>
    <property type="match status" value="1"/>
</dbReference>
<keyword evidence="5" id="KW-0804">Transcription</keyword>
<dbReference type="InterPro" id="IPR001789">
    <property type="entry name" value="Sig_transdc_resp-reg_receiver"/>
</dbReference>
<gene>
    <name evidence="9" type="ORF">EV700_0441</name>
</gene>
<dbReference type="SMART" id="SM00448">
    <property type="entry name" value="REC"/>
    <property type="match status" value="1"/>
</dbReference>
<dbReference type="SUPFAM" id="SSF52540">
    <property type="entry name" value="P-loop containing nucleoside triphosphate hydrolases"/>
    <property type="match status" value="1"/>
</dbReference>
<dbReference type="PANTHER" id="PTHR32071:SF100">
    <property type="entry name" value="RESPONSE REGULATOR PROTEIN PILR"/>
    <property type="match status" value="1"/>
</dbReference>
<dbReference type="CDD" id="cd00009">
    <property type="entry name" value="AAA"/>
    <property type="match status" value="1"/>
</dbReference>
<dbReference type="InterPro" id="IPR003593">
    <property type="entry name" value="AAA+_ATPase"/>
</dbReference>
<dbReference type="SUPFAM" id="SSF46689">
    <property type="entry name" value="Homeodomain-like"/>
    <property type="match status" value="1"/>
</dbReference>
<accession>A0A4Q7ZAA0</accession>
<dbReference type="PROSITE" id="PS00688">
    <property type="entry name" value="SIGMA54_INTERACT_3"/>
    <property type="match status" value="1"/>
</dbReference>
<evidence type="ECO:0000256" key="4">
    <source>
        <dbReference type="ARBA" id="ARBA00023125"/>
    </source>
</evidence>
<dbReference type="FunFam" id="3.40.50.300:FF:000006">
    <property type="entry name" value="DNA-binding transcriptional regulator NtrC"/>
    <property type="match status" value="1"/>
</dbReference>
<dbReference type="GO" id="GO:0000160">
    <property type="term" value="P:phosphorelay signal transduction system"/>
    <property type="evidence" value="ECO:0007669"/>
    <property type="project" value="InterPro"/>
</dbReference>
<dbReference type="PROSITE" id="PS00675">
    <property type="entry name" value="SIGMA54_INTERACT_1"/>
    <property type="match status" value="1"/>
</dbReference>
<feature type="domain" description="Sigma-54 factor interaction" evidence="7">
    <location>
        <begin position="138"/>
        <end position="367"/>
    </location>
</feature>
<evidence type="ECO:0000259" key="7">
    <source>
        <dbReference type="PROSITE" id="PS50045"/>
    </source>
</evidence>
<evidence type="ECO:0000313" key="10">
    <source>
        <dbReference type="Proteomes" id="UP000292423"/>
    </source>
</evidence>
<dbReference type="PRINTS" id="PR01590">
    <property type="entry name" value="HTHFIS"/>
</dbReference>
<dbReference type="SUPFAM" id="SSF52172">
    <property type="entry name" value="CheY-like"/>
    <property type="match status" value="1"/>
</dbReference>
<sequence length="468" mass="51355">MTMNPLALIVDDEPDIRELLEITLNRMQIDCCLAESVSQAHALLEKHRFALCLTDMNLPDGSGIDLVQHIQKHHPQTPVAVITAYGSMETAVIALKAGAFDFVSKPVELGHLRELVRSALQLATPAGQANATEEDARLLGQSAPIRELKETIRKLARSQAPVYISGESGTGKEVVARLIHDWGPRAAKPFIPVNCGAIPSELMESEFFGHKKGSFTGATEDKQGLFQAAHEGTLFLDEVADLPLAMQVKLLRTIQEKTVRPVGHSKEIPVNVRILSATHKDLAAEVAAGRFRQDLFYRINVIQVRIPALRERGNDIIYLAETFLGRLSADWGIRQPSLNAAAKEALKSYPFPGNVRELQNTLERALTLCDGNTILPEHLQLQEVSHDDAAAGTPTPLSVPALDPSAAGNSLEDYLMSVEKSMILKALDETRWNRTAAARKLGMTFRSLRYRLKKLGLDDGSDTDDSES</sequence>
<feature type="modified residue" description="4-aspartylphosphate" evidence="6">
    <location>
        <position position="55"/>
    </location>
</feature>
<dbReference type="InterPro" id="IPR025944">
    <property type="entry name" value="Sigma_54_int_dom_CS"/>
</dbReference>
<evidence type="ECO:0000256" key="3">
    <source>
        <dbReference type="ARBA" id="ARBA00023015"/>
    </source>
</evidence>
<dbReference type="GO" id="GO:0005524">
    <property type="term" value="F:ATP binding"/>
    <property type="evidence" value="ECO:0007669"/>
    <property type="project" value="UniProtKB-KW"/>
</dbReference>
<evidence type="ECO:0000256" key="5">
    <source>
        <dbReference type="ARBA" id="ARBA00023163"/>
    </source>
</evidence>
<dbReference type="InterPro" id="IPR025662">
    <property type="entry name" value="Sigma_54_int_dom_ATP-bd_1"/>
</dbReference>
<dbReference type="Gene3D" id="3.40.50.2300">
    <property type="match status" value="1"/>
</dbReference>
<dbReference type="InterPro" id="IPR011006">
    <property type="entry name" value="CheY-like_superfamily"/>
</dbReference>
<dbReference type="PROSITE" id="PS50110">
    <property type="entry name" value="RESPONSE_REGULATORY"/>
    <property type="match status" value="1"/>
</dbReference>
<dbReference type="InterPro" id="IPR027417">
    <property type="entry name" value="P-loop_NTPase"/>
</dbReference>
<organism evidence="9 10">
    <name type="scientific">Fluviicoccus keumensis</name>
    <dbReference type="NCBI Taxonomy" id="1435465"/>
    <lineage>
        <taxon>Bacteria</taxon>
        <taxon>Pseudomonadati</taxon>
        <taxon>Pseudomonadota</taxon>
        <taxon>Gammaproteobacteria</taxon>
        <taxon>Moraxellales</taxon>
        <taxon>Moraxellaceae</taxon>
        <taxon>Fluviicoccus</taxon>
    </lineage>
</organism>
<proteinExistence type="predicted"/>
<keyword evidence="6" id="KW-0597">Phosphoprotein</keyword>
<keyword evidence="3" id="KW-0805">Transcription regulation</keyword>
<dbReference type="Pfam" id="PF00158">
    <property type="entry name" value="Sigma54_activat"/>
    <property type="match status" value="1"/>
</dbReference>
<dbReference type="InterPro" id="IPR025943">
    <property type="entry name" value="Sigma_54_int_dom_ATP-bd_2"/>
</dbReference>
<name>A0A4Q7ZAA0_9GAMM</name>
<dbReference type="AlphaFoldDB" id="A0A4Q7ZAA0"/>
<dbReference type="GO" id="GO:0043565">
    <property type="term" value="F:sequence-specific DNA binding"/>
    <property type="evidence" value="ECO:0007669"/>
    <property type="project" value="InterPro"/>
</dbReference>
<dbReference type="Gene3D" id="3.40.50.300">
    <property type="entry name" value="P-loop containing nucleotide triphosphate hydrolases"/>
    <property type="match status" value="1"/>
</dbReference>
<reference evidence="9 10" key="1">
    <citation type="submission" date="2019-02" db="EMBL/GenBank/DDBJ databases">
        <title>Genomic Encyclopedia of Type Strains, Phase IV (KMG-IV): sequencing the most valuable type-strain genomes for metagenomic binning, comparative biology and taxonomic classification.</title>
        <authorList>
            <person name="Goeker M."/>
        </authorList>
    </citation>
    <scope>NUCLEOTIDE SEQUENCE [LARGE SCALE GENOMIC DNA]</scope>
    <source>
        <strain evidence="9 10">DSM 105135</strain>
    </source>
</reference>
<protein>
    <submittedName>
        <fullName evidence="9">Two-component response regulator PilR</fullName>
    </submittedName>
</protein>
<dbReference type="RefSeq" id="WP_278044863.1">
    <property type="nucleotide sequence ID" value="NZ_SHKX01000010.1"/>
</dbReference>
<dbReference type="Pfam" id="PF02954">
    <property type="entry name" value="HTH_8"/>
    <property type="match status" value="1"/>
</dbReference>
<evidence type="ECO:0000256" key="1">
    <source>
        <dbReference type="ARBA" id="ARBA00022741"/>
    </source>
</evidence>